<evidence type="ECO:0000256" key="2">
    <source>
        <dbReference type="SAM" id="MobiDB-lite"/>
    </source>
</evidence>
<keyword evidence="1" id="KW-0175">Coiled coil</keyword>
<evidence type="ECO:0000313" key="3">
    <source>
        <dbReference type="EMBL" id="QDV37686.1"/>
    </source>
</evidence>
<feature type="region of interest" description="Disordered" evidence="2">
    <location>
        <begin position="636"/>
        <end position="660"/>
    </location>
</feature>
<reference evidence="3 4" key="1">
    <citation type="submission" date="2019-02" db="EMBL/GenBank/DDBJ databases">
        <title>Deep-cultivation of Planctomycetes and their phenomic and genomic characterization uncovers novel biology.</title>
        <authorList>
            <person name="Wiegand S."/>
            <person name="Jogler M."/>
            <person name="Boedeker C."/>
            <person name="Pinto D."/>
            <person name="Vollmers J."/>
            <person name="Rivas-Marin E."/>
            <person name="Kohn T."/>
            <person name="Peeters S.H."/>
            <person name="Heuer A."/>
            <person name="Rast P."/>
            <person name="Oberbeckmann S."/>
            <person name="Bunk B."/>
            <person name="Jeske O."/>
            <person name="Meyerdierks A."/>
            <person name="Storesund J.E."/>
            <person name="Kallscheuer N."/>
            <person name="Luecker S."/>
            <person name="Lage O.M."/>
            <person name="Pohl T."/>
            <person name="Merkel B.J."/>
            <person name="Hornburger P."/>
            <person name="Mueller R.-W."/>
            <person name="Bruemmer F."/>
            <person name="Labrenz M."/>
            <person name="Spormann A.M."/>
            <person name="Op den Camp H."/>
            <person name="Overmann J."/>
            <person name="Amann R."/>
            <person name="Jetten M.S.M."/>
            <person name="Mascher T."/>
            <person name="Medema M.H."/>
            <person name="Devos D.P."/>
            <person name="Kaster A.-K."/>
            <person name="Ovreas L."/>
            <person name="Rohde M."/>
            <person name="Galperin M.Y."/>
            <person name="Jogler C."/>
        </authorList>
    </citation>
    <scope>NUCLEOTIDE SEQUENCE [LARGE SCALE GENOMIC DNA]</scope>
    <source>
        <strain evidence="3 4">ElP</strain>
    </source>
</reference>
<dbReference type="Proteomes" id="UP000317835">
    <property type="component" value="Chromosome"/>
</dbReference>
<evidence type="ECO:0000313" key="4">
    <source>
        <dbReference type="Proteomes" id="UP000317835"/>
    </source>
</evidence>
<dbReference type="Pfam" id="PF12532">
    <property type="entry name" value="DUF3732"/>
    <property type="match status" value="1"/>
</dbReference>
<proteinExistence type="predicted"/>
<feature type="compositionally biased region" description="Acidic residues" evidence="2">
    <location>
        <begin position="649"/>
        <end position="660"/>
    </location>
</feature>
<feature type="coiled-coil region" evidence="1">
    <location>
        <begin position="198"/>
        <end position="225"/>
    </location>
</feature>
<dbReference type="InterPro" id="IPR022205">
    <property type="entry name" value="DUF3732"/>
</dbReference>
<dbReference type="RefSeq" id="WP_197446418.1">
    <property type="nucleotide sequence ID" value="NZ_CP036426.1"/>
</dbReference>
<gene>
    <name evidence="3" type="ORF">ElP_56290</name>
</gene>
<dbReference type="KEGG" id="tpla:ElP_56290"/>
<evidence type="ECO:0008006" key="5">
    <source>
        <dbReference type="Google" id="ProtNLM"/>
    </source>
</evidence>
<evidence type="ECO:0000256" key="1">
    <source>
        <dbReference type="SAM" id="Coils"/>
    </source>
</evidence>
<dbReference type="AlphaFoldDB" id="A0A518HAA8"/>
<keyword evidence="4" id="KW-1185">Reference proteome</keyword>
<name>A0A518HAA8_9BACT</name>
<dbReference type="EMBL" id="CP036426">
    <property type="protein sequence ID" value="QDV37686.1"/>
    <property type="molecule type" value="Genomic_DNA"/>
</dbReference>
<organism evidence="3 4">
    <name type="scientific">Tautonia plasticadhaerens</name>
    <dbReference type="NCBI Taxonomy" id="2527974"/>
    <lineage>
        <taxon>Bacteria</taxon>
        <taxon>Pseudomonadati</taxon>
        <taxon>Planctomycetota</taxon>
        <taxon>Planctomycetia</taxon>
        <taxon>Isosphaerales</taxon>
        <taxon>Isosphaeraceae</taxon>
        <taxon>Tautonia</taxon>
    </lineage>
</organism>
<sequence>MNLQILALAIYNRDGERREIRFRPGEVNIITGASKTGKSALIHIVDYCLGRNKFTIPAGAIRETVVWYVLHIKLPSTEAVVGRPAPVGTASTSAVYLEIGSSLDLPNFGELQQNSNTDALGSYLTEAVGITANENIPPEGQSRQSLQANVKHARFLLYQPQSRIADPDLLFYRMEEQHSFQTIKDTLPYFLGATGDGQYDLLQQLRRAKRELRLLERRKAEEEALRGRDNSRATALLAEARNVGLLVADVGDDSPDKAIAALRAVLDRPAHLVEDGVGDTLRELQGAREVLLAELRATQNEITSARSFAQAQEGFTTEAVDQQNRLSAIRLYRREPDVNRCPLCEHDLDGSVPRAQAMLENLGKLERQMNATTRQRPRLEAYIGEREDRQLEMRRALAENRAAIEAVIAQEEVLQRDRNRMVEQARVHGRISLFLESLGLAEIDDKLGNQIADMQAKVTALEADLADEVVEDRLNSILQVIGTWMSSWSRELQLEHSESPIGFEFKNLTVVAYKDTGPIRLPQMGSGENWMGYHIITHLALHKLFVEKQRPVPGLLMFDQPTQVYYPPDPAEDRSIDDLVDEDREAVRRMFKLIFNVTQGLSPNLQVIITDHADLKEDWFQSAVVERWRGGNKLVPASWQNPVQASPDESAEGDGDGDSV</sequence>
<accession>A0A518HAA8</accession>
<protein>
    <recommendedName>
        <fullName evidence="5">DUF3732 domain-containing protein</fullName>
    </recommendedName>
</protein>